<comment type="caution">
    <text evidence="2">The sequence shown here is derived from an EMBL/GenBank/DDBJ whole genome shotgun (WGS) entry which is preliminary data.</text>
</comment>
<keyword evidence="3" id="KW-1185">Reference proteome</keyword>
<accession>A0A2M9D773</accession>
<name>A0A2M9D773_9MICO</name>
<evidence type="ECO:0000313" key="3">
    <source>
        <dbReference type="Proteomes" id="UP000231742"/>
    </source>
</evidence>
<dbReference type="RefSeq" id="WP_100388045.1">
    <property type="nucleotide sequence ID" value="NZ_BMZU01000001.1"/>
</dbReference>
<organism evidence="2 3">
    <name type="scientific">Salinibacterium amurskyense</name>
    <dbReference type="NCBI Taxonomy" id="205941"/>
    <lineage>
        <taxon>Bacteria</taxon>
        <taxon>Bacillati</taxon>
        <taxon>Actinomycetota</taxon>
        <taxon>Actinomycetes</taxon>
        <taxon>Micrococcales</taxon>
        <taxon>Microbacteriaceae</taxon>
        <taxon>Salinibacterium</taxon>
    </lineage>
</organism>
<keyword evidence="1" id="KW-1133">Transmembrane helix</keyword>
<feature type="transmembrane region" description="Helical" evidence="1">
    <location>
        <begin position="12"/>
        <end position="34"/>
    </location>
</feature>
<dbReference type="InterPro" id="IPR027273">
    <property type="entry name" value="Neocarzinostatin-like"/>
</dbReference>
<evidence type="ECO:0000313" key="2">
    <source>
        <dbReference type="EMBL" id="PJJ81353.1"/>
    </source>
</evidence>
<dbReference type="AlphaFoldDB" id="A0A2M9D773"/>
<evidence type="ECO:0000256" key="1">
    <source>
        <dbReference type="SAM" id="Phobius"/>
    </source>
</evidence>
<gene>
    <name evidence="2" type="ORF">CLV85_0526</name>
</gene>
<dbReference type="OrthoDB" id="4175021at2"/>
<keyword evidence="1" id="KW-0812">Transmembrane</keyword>
<dbReference type="Gene3D" id="2.60.40.230">
    <property type="entry name" value="Neocarzinostatin-like"/>
    <property type="match status" value="1"/>
</dbReference>
<dbReference type="SUPFAM" id="SSF49319">
    <property type="entry name" value="Actinoxanthin-like"/>
    <property type="match status" value="1"/>
</dbReference>
<protein>
    <submittedName>
        <fullName evidence="2">Uncharacterized protein</fullName>
    </submittedName>
</protein>
<sequence>MTRIAARRRRWPWIVLIVVVVLLVPIAIIVVPILTHESSGQSSQQLVDGEWPLSVTAEGDDGRTRTLTLAGENGEPIDTEALVRGERVVVTGTGYDGTQGVYVAVCVIPETSADKPGPCIGGVPSQQQENVAEGTVQWAPSNWINADWAWRLFGARSYDDTATGTFTAYLELGDPLGEDADCITNECGIFTRNDHTALNDRVQDVYVPVRFTE</sequence>
<dbReference type="Proteomes" id="UP000231742">
    <property type="component" value="Unassembled WGS sequence"/>
</dbReference>
<dbReference type="EMBL" id="PGFH01000001">
    <property type="protein sequence ID" value="PJJ81353.1"/>
    <property type="molecule type" value="Genomic_DNA"/>
</dbReference>
<proteinExistence type="predicted"/>
<reference evidence="2 3" key="1">
    <citation type="submission" date="2017-11" db="EMBL/GenBank/DDBJ databases">
        <title>Genomic Encyclopedia of Archaeal and Bacterial Type Strains, Phase II (KMG-II): From Individual Species to Whole Genera.</title>
        <authorList>
            <person name="Goeker M."/>
        </authorList>
    </citation>
    <scope>NUCLEOTIDE SEQUENCE [LARGE SCALE GENOMIC DNA]</scope>
    <source>
        <strain evidence="2 3">DSM 16400</strain>
    </source>
</reference>
<keyword evidence="1" id="KW-0472">Membrane</keyword>